<dbReference type="Proteomes" id="UP000229703">
    <property type="component" value="Unassembled WGS sequence"/>
</dbReference>
<organism evidence="1 2">
    <name type="scientific">bacterium (Candidatus Ratteibacteria) CG_4_10_14_3_um_filter_41_18</name>
    <dbReference type="NCBI Taxonomy" id="2014287"/>
    <lineage>
        <taxon>Bacteria</taxon>
        <taxon>Candidatus Ratteibacteria</taxon>
    </lineage>
</organism>
<evidence type="ECO:0000313" key="2">
    <source>
        <dbReference type="Proteomes" id="UP000229703"/>
    </source>
</evidence>
<comment type="caution">
    <text evidence="1">The sequence shown here is derived from an EMBL/GenBank/DDBJ whole genome shotgun (WGS) entry which is preliminary data.</text>
</comment>
<protein>
    <submittedName>
        <fullName evidence="1">Uncharacterized protein</fullName>
    </submittedName>
</protein>
<name>A0A2M7M3P4_9BACT</name>
<evidence type="ECO:0000313" key="1">
    <source>
        <dbReference type="EMBL" id="PIX77322.1"/>
    </source>
</evidence>
<gene>
    <name evidence="1" type="ORF">COZ37_03245</name>
</gene>
<proteinExistence type="predicted"/>
<reference evidence="2" key="1">
    <citation type="submission" date="2017-09" db="EMBL/GenBank/DDBJ databases">
        <title>Depth-based differentiation of microbial function through sediment-hosted aquifers and enrichment of novel symbionts in the deep terrestrial subsurface.</title>
        <authorList>
            <person name="Probst A.J."/>
            <person name="Ladd B."/>
            <person name="Jarett J.K."/>
            <person name="Geller-Mcgrath D.E."/>
            <person name="Sieber C.M.K."/>
            <person name="Emerson J.B."/>
            <person name="Anantharaman K."/>
            <person name="Thomas B.C."/>
            <person name="Malmstrom R."/>
            <person name="Stieglmeier M."/>
            <person name="Klingl A."/>
            <person name="Woyke T."/>
            <person name="Ryan C.M."/>
            <person name="Banfield J.F."/>
        </authorList>
    </citation>
    <scope>NUCLEOTIDE SEQUENCE [LARGE SCALE GENOMIC DNA]</scope>
</reference>
<dbReference type="AlphaFoldDB" id="A0A2M7M3P4"/>
<feature type="non-terminal residue" evidence="1">
    <location>
        <position position="1"/>
    </location>
</feature>
<sequence length="83" mass="9842">DGGHSVETIENDWKYAQRLMANHTVVIFDDYWNREDAGCKKVIEEIDRSEFNVEILPIRDRFRGTSGSLRINFVKVQKIKKWE</sequence>
<accession>A0A2M7M3P4</accession>
<dbReference type="EMBL" id="PFJK01000148">
    <property type="protein sequence ID" value="PIX77322.1"/>
    <property type="molecule type" value="Genomic_DNA"/>
</dbReference>